<evidence type="ECO:0000256" key="1">
    <source>
        <dbReference type="SAM" id="MobiDB-lite"/>
    </source>
</evidence>
<dbReference type="OrthoDB" id="1938857at2"/>
<name>A0A1M7PK26_9ACTN</name>
<keyword evidence="3" id="KW-1185">Reference proteome</keyword>
<sequence length="72" mass="7522">MLCRIGHPPLTALSRNVAAYGAKAARHLLELVTTGATVSEQDTATLLVPRGSTATLRTGPASSTGSHREPRQ</sequence>
<protein>
    <recommendedName>
        <fullName evidence="4">Substrate-binding protein-like domain-containing protein</fullName>
    </recommendedName>
</protein>
<reference evidence="2 3" key="1">
    <citation type="submission" date="2016-11" db="EMBL/GenBank/DDBJ databases">
        <authorList>
            <person name="Jaros S."/>
            <person name="Januszkiewicz K."/>
            <person name="Wedrychowicz H."/>
        </authorList>
    </citation>
    <scope>NUCLEOTIDE SEQUENCE [LARGE SCALE GENOMIC DNA]</scope>
    <source>
        <strain evidence="2 3">DSM 46144</strain>
    </source>
</reference>
<dbReference type="AlphaFoldDB" id="A0A1M7PK26"/>
<accession>A0A1M7PK26</accession>
<feature type="compositionally biased region" description="Polar residues" evidence="1">
    <location>
        <begin position="52"/>
        <end position="65"/>
    </location>
</feature>
<gene>
    <name evidence="2" type="ORF">SAMN05443668_103437</name>
</gene>
<evidence type="ECO:0000313" key="3">
    <source>
        <dbReference type="Proteomes" id="UP000184440"/>
    </source>
</evidence>
<organism evidence="2 3">
    <name type="scientific">Cryptosporangium aurantiacum</name>
    <dbReference type="NCBI Taxonomy" id="134849"/>
    <lineage>
        <taxon>Bacteria</taxon>
        <taxon>Bacillati</taxon>
        <taxon>Actinomycetota</taxon>
        <taxon>Actinomycetes</taxon>
        <taxon>Cryptosporangiales</taxon>
        <taxon>Cryptosporangiaceae</taxon>
        <taxon>Cryptosporangium</taxon>
    </lineage>
</organism>
<dbReference type="EMBL" id="FRCS01000003">
    <property type="protein sequence ID" value="SHN17507.1"/>
    <property type="molecule type" value="Genomic_DNA"/>
</dbReference>
<dbReference type="Proteomes" id="UP000184440">
    <property type="component" value="Unassembled WGS sequence"/>
</dbReference>
<feature type="region of interest" description="Disordered" evidence="1">
    <location>
        <begin position="50"/>
        <end position="72"/>
    </location>
</feature>
<evidence type="ECO:0000313" key="2">
    <source>
        <dbReference type="EMBL" id="SHN17507.1"/>
    </source>
</evidence>
<proteinExistence type="predicted"/>
<evidence type="ECO:0008006" key="4">
    <source>
        <dbReference type="Google" id="ProtNLM"/>
    </source>
</evidence>
<dbReference type="STRING" id="134849.SAMN05443668_103437"/>